<dbReference type="GO" id="GO:0005643">
    <property type="term" value="C:nuclear pore"/>
    <property type="evidence" value="ECO:0007669"/>
    <property type="project" value="UniProtKB-ARBA"/>
</dbReference>
<dbReference type="OrthoDB" id="67716at2759"/>
<accession>H8X7S3</accession>
<evidence type="ECO:0000313" key="6">
    <source>
        <dbReference type="Proteomes" id="UP000005018"/>
    </source>
</evidence>
<dbReference type="AlphaFoldDB" id="H8X7S3"/>
<evidence type="ECO:0000256" key="1">
    <source>
        <dbReference type="ARBA" id="ARBA00004123"/>
    </source>
</evidence>
<comment type="subcellular location">
    <subcellularLocation>
        <location evidence="1">Nucleus</location>
    </subcellularLocation>
</comment>
<dbReference type="eggNOG" id="KOG4521">
    <property type="taxonomic scope" value="Eukaryota"/>
</dbReference>
<keyword evidence="2" id="KW-0813">Transport</keyword>
<evidence type="ECO:0000256" key="3">
    <source>
        <dbReference type="ARBA" id="ARBA00023242"/>
    </source>
</evidence>
<evidence type="ECO:0000259" key="4">
    <source>
        <dbReference type="Pfam" id="PF11715"/>
    </source>
</evidence>
<dbReference type="Pfam" id="PF11715">
    <property type="entry name" value="Beta-prop_Nup120_160"/>
    <property type="match status" value="1"/>
</dbReference>
<evidence type="ECO:0000256" key="2">
    <source>
        <dbReference type="ARBA" id="ARBA00022448"/>
    </source>
</evidence>
<dbReference type="InterPro" id="IPR059141">
    <property type="entry name" value="Beta-prop_Nup120_160"/>
</dbReference>
<sequence length="1093" mass="125284">MNVSYSLSNVVGYSNHLPTLDVSLPLKYPETSTLRDNPNDQFHLKLAATGQLLKFHSTSLIPLVSCSILNDLTTIVLTPIERKVNSLGLKFQNIRIHLPHKISSTSCFDIYHDSENIYINIIDSNYLLISLKLPTETFVSSKTLSLFDFEEWGHISVPYSFEMRSNPYLVKSIDELNVLVSLKDGGLLHFQKQHALSAVEIYTFSEPISFLGGLFGGKKRDIELGGVSSNSIVDLINSDDYLITLTTSRQLKLWSLAKHQYVSSTSLNDRSDEDIWLTTVPSKYLQIFDVDGEAYITLFNPTTGGSKKSRFTFQTWQFKEQSLIKVSKFEFQPELPNFLLSSSDIFYHESTFQNTIWFIQDFATEYADGNLFNHVLWKSNTSSILVTYTINFDNGAITSIKSSSPPLHNEEEEISVHFDSEYYCREIFDSGRFDDLIVSTSLSILRQHYKSQHEDFDGDLRTSAKKLVEFNSTTESSKHVWFKLYSLCEEFRKDSHEALALISFDKHLIAVHANGYGLFRPSHYFESLISKNLQSPEGKLTQLFNRFRTTLSAKAYHRLSESIISRQSQFDATTVDVFFQTHLSEKLPQQEIQTTMSELEDIPNVLQIIQSLVTDADYQLIEIVDQVGELGEFFKLSTYVTFKNIMHQHSILLIDLLILLLVCEVNEEILSLLNQAMRELQQYHFSKIIFETCFVSAANKSSLESHGLGNVDYSLFWSAIVNKDSTLKQLVDNLRINDAYDYFHNDVLTKKGFILNSVVELINHQQGPYLKKFFLDKLDQNDVDELFLIGIIHLMNNDANSFHDAFSQFDKFENLDVAKLKSLKQDENLRHFLSCFYTLPTQGEYYHGLSELIISQVKVRKTTGVTRRQMMEVALKFDKLAIESTKDEPSKAESLYLSVFDLALSISDYDSVGLALQNLTSTTQVKTLLTRFIEKLISESKIELIFPPNESKVYRSHFKLIDSILLKLAQSTPLLSSLKMYQILSSWRLFGCCTTRSQLGDQRGSCEALYQFIQRYKNEITTIDKASKFQVLQMYLLILNNLKSFDDVDDQWFFNSASDAESSSSSSIITANRIQIEYLEWMKNLETDLSTLE</sequence>
<organism evidence="5 6">
    <name type="scientific">Candida orthopsilosis (strain 90-125)</name>
    <name type="common">Yeast</name>
    <dbReference type="NCBI Taxonomy" id="1136231"/>
    <lineage>
        <taxon>Eukaryota</taxon>
        <taxon>Fungi</taxon>
        <taxon>Dikarya</taxon>
        <taxon>Ascomycota</taxon>
        <taxon>Saccharomycotina</taxon>
        <taxon>Pichiomycetes</taxon>
        <taxon>Debaryomycetaceae</taxon>
        <taxon>Candida/Lodderomyces clade</taxon>
        <taxon>Candida</taxon>
    </lineage>
</organism>
<keyword evidence="6" id="KW-1185">Reference proteome</keyword>
<dbReference type="PANTHER" id="PTHR21286">
    <property type="entry name" value="NUCLEAR PORE COMPLEX PROTEIN NUP160"/>
    <property type="match status" value="1"/>
</dbReference>
<dbReference type="HOGENOM" id="CLU_278739_0_0_1"/>
<dbReference type="RefSeq" id="XP_003869990.1">
    <property type="nucleotide sequence ID" value="XM_003869941.1"/>
</dbReference>
<protein>
    <submittedName>
        <fullName evidence="5">Nup120 protein</fullName>
    </submittedName>
</protein>
<dbReference type="Proteomes" id="UP000005018">
    <property type="component" value="Chromosome 5"/>
</dbReference>
<dbReference type="EMBL" id="HE681723">
    <property type="protein sequence ID" value="CCG23859.1"/>
    <property type="molecule type" value="Genomic_DNA"/>
</dbReference>
<dbReference type="InterPro" id="IPR021717">
    <property type="entry name" value="Nucleoporin_Nup160"/>
</dbReference>
<keyword evidence="3" id="KW-0539">Nucleus</keyword>
<evidence type="ECO:0000313" key="5">
    <source>
        <dbReference type="EMBL" id="CCG23859.1"/>
    </source>
</evidence>
<feature type="domain" description="Nucleoporin Nup120/160 beta-propeller" evidence="4">
    <location>
        <begin position="66"/>
        <end position="526"/>
    </location>
</feature>
<dbReference type="GeneID" id="14540810"/>
<proteinExistence type="predicted"/>
<reference evidence="5 6" key="1">
    <citation type="journal article" date="2012" name="PLoS ONE">
        <title>Sequence and analysis of the genome of the pathogenic yeast Candida orthopsilosis.</title>
        <authorList>
            <person name="Riccombeni A."/>
            <person name="Vidanes G."/>
            <person name="Proux-Wera E."/>
            <person name="Wolfe K.H."/>
            <person name="Butler G."/>
        </authorList>
    </citation>
    <scope>NUCLEOTIDE SEQUENCE [LARGE SCALE GENOMIC DNA]</scope>
    <source>
        <strain evidence="5 6">Co 90-125</strain>
    </source>
</reference>
<dbReference type="KEGG" id="cot:CORT_0E02720"/>
<gene>
    <name evidence="5" type="ORF">CORT_0E02720</name>
</gene>
<dbReference type="GO" id="GO:0017056">
    <property type="term" value="F:structural constituent of nuclear pore"/>
    <property type="evidence" value="ECO:0007669"/>
    <property type="project" value="TreeGrafter"/>
</dbReference>
<dbReference type="PANTHER" id="PTHR21286:SF0">
    <property type="entry name" value="NUCLEAR PORE COMPLEX PROTEIN NUP160"/>
    <property type="match status" value="1"/>
</dbReference>
<name>H8X7S3_CANO9</name>